<sequence>MQELIGPVRSEIWVMSGRQWNERTDEQQQGRGCYTVPPLFPSARATRSVGHESQYDPTVLESTDGSG</sequence>
<dbReference type="Proteomes" id="UP000006469">
    <property type="component" value="Plasmid pHM300"/>
</dbReference>
<evidence type="ECO:0000313" key="3">
    <source>
        <dbReference type="Proteomes" id="UP000006469"/>
    </source>
</evidence>
<evidence type="ECO:0000313" key="2">
    <source>
        <dbReference type="EMBL" id="AFK21041.1"/>
    </source>
</evidence>
<geneLocation type="plasmid" evidence="2 3">
    <name>pHM300</name>
</geneLocation>
<keyword evidence="2" id="KW-0614">Plasmid</keyword>
<accession>I3R9Y1</accession>
<dbReference type="EMBL" id="CP001870">
    <property type="protein sequence ID" value="AFK21041.1"/>
    <property type="molecule type" value="Genomic_DNA"/>
</dbReference>
<dbReference type="HOGENOM" id="CLU_2802108_0_0_2"/>
<dbReference type="AlphaFoldDB" id="I3R9Y1"/>
<proteinExistence type="predicted"/>
<organism evidence="2 3">
    <name type="scientific">Haloferax mediterranei (strain ATCC 33500 / DSM 1411 / JCM 8866 / NBRC 14739 / NCIMB 2177 / R-4)</name>
    <name type="common">Halobacterium mediterranei</name>
    <dbReference type="NCBI Taxonomy" id="523841"/>
    <lineage>
        <taxon>Archaea</taxon>
        <taxon>Methanobacteriati</taxon>
        <taxon>Methanobacteriota</taxon>
        <taxon>Stenosarchaea group</taxon>
        <taxon>Halobacteria</taxon>
        <taxon>Halobacteriales</taxon>
        <taxon>Haloferacaceae</taxon>
        <taxon>Haloferax</taxon>
    </lineage>
</organism>
<dbReference type="KEGG" id="hme:HFX_5209"/>
<feature type="region of interest" description="Disordered" evidence="1">
    <location>
        <begin position="44"/>
        <end position="67"/>
    </location>
</feature>
<reference evidence="2 3" key="1">
    <citation type="journal article" date="2012" name="J. Bacteriol.">
        <title>Complete genome sequence of the metabolically versatile halophilic archaeon Haloferax mediterranei, a poly(3-hydroxybutyrate-co-3-hydroxyvalerate) producer.</title>
        <authorList>
            <person name="Han J."/>
            <person name="Zhang F."/>
            <person name="Hou J."/>
            <person name="Liu X."/>
            <person name="Li M."/>
            <person name="Liu H."/>
            <person name="Cai L."/>
            <person name="Zhang B."/>
            <person name="Chen Y."/>
            <person name="Zhou J."/>
            <person name="Hu S."/>
            <person name="Xiang H."/>
        </authorList>
    </citation>
    <scope>NUCLEOTIDE SEQUENCE [LARGE SCALE GENOMIC DNA]</scope>
    <source>
        <strain evidence="3">ATCC 33500 / DSM 1411 / JCM 8866 / NBRC 14739 / NCIMB 2177 / R-4</strain>
        <plasmid evidence="3">pHM300</plasmid>
    </source>
</reference>
<gene>
    <name evidence="2" type="ordered locus">HFX_5209</name>
</gene>
<protein>
    <submittedName>
        <fullName evidence="2">Uncharacterized protein</fullName>
    </submittedName>
</protein>
<evidence type="ECO:0000256" key="1">
    <source>
        <dbReference type="SAM" id="MobiDB-lite"/>
    </source>
</evidence>
<name>I3R9Y1_HALMT</name>